<keyword evidence="4" id="KW-0804">Transcription</keyword>
<proteinExistence type="predicted"/>
<keyword evidence="8" id="KW-1185">Reference proteome</keyword>
<comment type="subcellular location">
    <subcellularLocation>
        <location evidence="1">Nucleus</location>
    </subcellularLocation>
</comment>
<dbReference type="Proteomes" id="UP000759537">
    <property type="component" value="Unassembled WGS sequence"/>
</dbReference>
<evidence type="ECO:0000256" key="1">
    <source>
        <dbReference type="ARBA" id="ARBA00004123"/>
    </source>
</evidence>
<protein>
    <submittedName>
        <fullName evidence="7">Uncharacterized protein</fullName>
    </submittedName>
</protein>
<name>A0A9P5T971_9AGAM</name>
<feature type="region of interest" description="Disordered" evidence="6">
    <location>
        <begin position="184"/>
        <end position="312"/>
    </location>
</feature>
<gene>
    <name evidence="7" type="ORF">DFH94DRAFT_744943</name>
</gene>
<evidence type="ECO:0000313" key="7">
    <source>
        <dbReference type="EMBL" id="KAF8479643.1"/>
    </source>
</evidence>
<evidence type="ECO:0000256" key="2">
    <source>
        <dbReference type="ARBA" id="ARBA00022491"/>
    </source>
</evidence>
<evidence type="ECO:0000313" key="8">
    <source>
        <dbReference type="Proteomes" id="UP000759537"/>
    </source>
</evidence>
<dbReference type="GO" id="GO:0010468">
    <property type="term" value="P:regulation of gene expression"/>
    <property type="evidence" value="ECO:0007669"/>
    <property type="project" value="UniProtKB-ARBA"/>
</dbReference>
<evidence type="ECO:0000256" key="3">
    <source>
        <dbReference type="ARBA" id="ARBA00023015"/>
    </source>
</evidence>
<evidence type="ECO:0000256" key="4">
    <source>
        <dbReference type="ARBA" id="ARBA00023163"/>
    </source>
</evidence>
<dbReference type="OrthoDB" id="70376at2759"/>
<feature type="region of interest" description="Disordered" evidence="6">
    <location>
        <begin position="31"/>
        <end position="77"/>
    </location>
</feature>
<evidence type="ECO:0000256" key="6">
    <source>
        <dbReference type="SAM" id="MobiDB-lite"/>
    </source>
</evidence>
<feature type="compositionally biased region" description="Polar residues" evidence="6">
    <location>
        <begin position="266"/>
        <end position="281"/>
    </location>
</feature>
<keyword evidence="3" id="KW-0805">Transcription regulation</keyword>
<dbReference type="EMBL" id="WHVB01000009">
    <property type="protein sequence ID" value="KAF8479643.1"/>
    <property type="molecule type" value="Genomic_DNA"/>
</dbReference>
<dbReference type="GO" id="GO:0005654">
    <property type="term" value="C:nucleoplasm"/>
    <property type="evidence" value="ECO:0007669"/>
    <property type="project" value="UniProtKB-ARBA"/>
</dbReference>
<feature type="compositionally biased region" description="Basic and acidic residues" evidence="6">
    <location>
        <begin position="66"/>
        <end position="77"/>
    </location>
</feature>
<reference evidence="7" key="1">
    <citation type="submission" date="2019-10" db="EMBL/GenBank/DDBJ databases">
        <authorList>
            <consortium name="DOE Joint Genome Institute"/>
            <person name="Kuo A."/>
            <person name="Miyauchi S."/>
            <person name="Kiss E."/>
            <person name="Drula E."/>
            <person name="Kohler A."/>
            <person name="Sanchez-Garcia M."/>
            <person name="Andreopoulos B."/>
            <person name="Barry K.W."/>
            <person name="Bonito G."/>
            <person name="Buee M."/>
            <person name="Carver A."/>
            <person name="Chen C."/>
            <person name="Cichocki N."/>
            <person name="Clum A."/>
            <person name="Culley D."/>
            <person name="Crous P.W."/>
            <person name="Fauchery L."/>
            <person name="Girlanda M."/>
            <person name="Hayes R."/>
            <person name="Keri Z."/>
            <person name="LaButti K."/>
            <person name="Lipzen A."/>
            <person name="Lombard V."/>
            <person name="Magnuson J."/>
            <person name="Maillard F."/>
            <person name="Morin E."/>
            <person name="Murat C."/>
            <person name="Nolan M."/>
            <person name="Ohm R."/>
            <person name="Pangilinan J."/>
            <person name="Pereira M."/>
            <person name="Perotto S."/>
            <person name="Peter M."/>
            <person name="Riley R."/>
            <person name="Sitrit Y."/>
            <person name="Stielow B."/>
            <person name="Szollosi G."/>
            <person name="Zifcakova L."/>
            <person name="Stursova M."/>
            <person name="Spatafora J.W."/>
            <person name="Tedersoo L."/>
            <person name="Vaario L.-M."/>
            <person name="Yamada A."/>
            <person name="Yan M."/>
            <person name="Wang P."/>
            <person name="Xu J."/>
            <person name="Bruns T."/>
            <person name="Baldrian P."/>
            <person name="Vilgalys R."/>
            <person name="Henrissat B."/>
            <person name="Grigoriev I.V."/>
            <person name="Hibbett D."/>
            <person name="Nagy L.G."/>
            <person name="Martin F.M."/>
        </authorList>
    </citation>
    <scope>NUCLEOTIDE SEQUENCE</scope>
    <source>
        <strain evidence="7">Prilba</strain>
    </source>
</reference>
<dbReference type="AlphaFoldDB" id="A0A9P5T971"/>
<dbReference type="SMART" id="SM01401">
    <property type="entry name" value="Sds3"/>
    <property type="match status" value="1"/>
</dbReference>
<feature type="compositionally biased region" description="Basic and acidic residues" evidence="6">
    <location>
        <begin position="184"/>
        <end position="194"/>
    </location>
</feature>
<reference evidence="7" key="2">
    <citation type="journal article" date="2020" name="Nat. Commun.">
        <title>Large-scale genome sequencing of mycorrhizal fungi provides insights into the early evolution of symbiotic traits.</title>
        <authorList>
            <person name="Miyauchi S."/>
            <person name="Kiss E."/>
            <person name="Kuo A."/>
            <person name="Drula E."/>
            <person name="Kohler A."/>
            <person name="Sanchez-Garcia M."/>
            <person name="Morin E."/>
            <person name="Andreopoulos B."/>
            <person name="Barry K.W."/>
            <person name="Bonito G."/>
            <person name="Buee M."/>
            <person name="Carver A."/>
            <person name="Chen C."/>
            <person name="Cichocki N."/>
            <person name="Clum A."/>
            <person name="Culley D."/>
            <person name="Crous P.W."/>
            <person name="Fauchery L."/>
            <person name="Girlanda M."/>
            <person name="Hayes R.D."/>
            <person name="Keri Z."/>
            <person name="LaButti K."/>
            <person name="Lipzen A."/>
            <person name="Lombard V."/>
            <person name="Magnuson J."/>
            <person name="Maillard F."/>
            <person name="Murat C."/>
            <person name="Nolan M."/>
            <person name="Ohm R.A."/>
            <person name="Pangilinan J."/>
            <person name="Pereira M.F."/>
            <person name="Perotto S."/>
            <person name="Peter M."/>
            <person name="Pfister S."/>
            <person name="Riley R."/>
            <person name="Sitrit Y."/>
            <person name="Stielow J.B."/>
            <person name="Szollosi G."/>
            <person name="Zifcakova L."/>
            <person name="Stursova M."/>
            <person name="Spatafora J.W."/>
            <person name="Tedersoo L."/>
            <person name="Vaario L.M."/>
            <person name="Yamada A."/>
            <person name="Yan M."/>
            <person name="Wang P."/>
            <person name="Xu J."/>
            <person name="Bruns T."/>
            <person name="Baldrian P."/>
            <person name="Vilgalys R."/>
            <person name="Dunand C."/>
            <person name="Henrissat B."/>
            <person name="Grigoriev I.V."/>
            <person name="Hibbett D."/>
            <person name="Nagy L.G."/>
            <person name="Martin F.M."/>
        </authorList>
    </citation>
    <scope>NUCLEOTIDE SEQUENCE</scope>
    <source>
        <strain evidence="7">Prilba</strain>
    </source>
</reference>
<keyword evidence="5" id="KW-0539">Nucleus</keyword>
<sequence>MPPQPGVFPLPYASTSTHKARANPIEIHNGTTDIVTSYPPPPHHTIHHPSSSTLLAGPSSRPHGANADDGKKDRRRKEIVGRLGKEMDDRRDDGRQYAESTSALHSVAMQLAARPETLPSYKLRLYPLSIERSALLAQLEVEERNSLESAEAAYELERERVEEEWKRGRDRIRERLLEGIEERRRRARDEKDGEGTVSEAALDSQSRPHITRKLRNRLGTSPPPTPLASYPNGVPNGMGPTPPGPITNPHSLSVDELPSPFPLPLTATSLPNMAAGNVSNNGGRRRPKGGGFQVQAVGGLGKSGASLTSCKESEIEGDLGEIRRGNKRRRGGGVSIIKP</sequence>
<comment type="caution">
    <text evidence="7">The sequence shown here is derived from an EMBL/GenBank/DDBJ whole genome shotgun (WGS) entry which is preliminary data.</text>
</comment>
<organism evidence="7 8">
    <name type="scientific">Russula ochroleuca</name>
    <dbReference type="NCBI Taxonomy" id="152965"/>
    <lineage>
        <taxon>Eukaryota</taxon>
        <taxon>Fungi</taxon>
        <taxon>Dikarya</taxon>
        <taxon>Basidiomycota</taxon>
        <taxon>Agaricomycotina</taxon>
        <taxon>Agaricomycetes</taxon>
        <taxon>Russulales</taxon>
        <taxon>Russulaceae</taxon>
        <taxon>Russula</taxon>
    </lineage>
</organism>
<evidence type="ECO:0000256" key="5">
    <source>
        <dbReference type="ARBA" id="ARBA00023242"/>
    </source>
</evidence>
<keyword evidence="2" id="KW-0678">Repressor</keyword>
<dbReference type="InterPro" id="IPR013907">
    <property type="entry name" value="Sds3"/>
</dbReference>
<accession>A0A9P5T971</accession>